<evidence type="ECO:0000313" key="3">
    <source>
        <dbReference type="Proteomes" id="UP000597444"/>
    </source>
</evidence>
<feature type="region of interest" description="Disordered" evidence="1">
    <location>
        <begin position="60"/>
        <end position="85"/>
    </location>
</feature>
<keyword evidence="3" id="KW-1185">Reference proteome</keyword>
<accession>A0A8J3IL86</accession>
<sequence length="85" mass="9295">MLLEAQQECRADIARVNDPKAQALFETVAEVLGGTTKALTDYSQQSEHIWERAGYTTRQATKPPTVSDLAVDVDASEPPPPIEKV</sequence>
<organism evidence="2 3">
    <name type="scientific">Reticulibacter mediterranei</name>
    <dbReference type="NCBI Taxonomy" id="2778369"/>
    <lineage>
        <taxon>Bacteria</taxon>
        <taxon>Bacillati</taxon>
        <taxon>Chloroflexota</taxon>
        <taxon>Ktedonobacteria</taxon>
        <taxon>Ktedonobacterales</taxon>
        <taxon>Reticulibacteraceae</taxon>
        <taxon>Reticulibacter</taxon>
    </lineage>
</organism>
<evidence type="ECO:0000256" key="1">
    <source>
        <dbReference type="SAM" id="MobiDB-lite"/>
    </source>
</evidence>
<dbReference type="RefSeq" id="WP_220206555.1">
    <property type="nucleotide sequence ID" value="NZ_BNJK01000001.1"/>
</dbReference>
<evidence type="ECO:0000313" key="2">
    <source>
        <dbReference type="EMBL" id="GHO95898.1"/>
    </source>
</evidence>
<gene>
    <name evidence="2" type="ORF">KSF_059460</name>
</gene>
<dbReference type="EMBL" id="BNJK01000001">
    <property type="protein sequence ID" value="GHO95898.1"/>
    <property type="molecule type" value="Genomic_DNA"/>
</dbReference>
<name>A0A8J3IL86_9CHLR</name>
<protein>
    <submittedName>
        <fullName evidence="2">Uncharacterized protein</fullName>
    </submittedName>
</protein>
<dbReference type="AlphaFoldDB" id="A0A8J3IL86"/>
<dbReference type="Proteomes" id="UP000597444">
    <property type="component" value="Unassembled WGS sequence"/>
</dbReference>
<comment type="caution">
    <text evidence="2">The sequence shown here is derived from an EMBL/GenBank/DDBJ whole genome shotgun (WGS) entry which is preliminary data.</text>
</comment>
<proteinExistence type="predicted"/>
<reference evidence="2" key="1">
    <citation type="submission" date="2020-10" db="EMBL/GenBank/DDBJ databases">
        <title>Taxonomic study of unclassified bacteria belonging to the class Ktedonobacteria.</title>
        <authorList>
            <person name="Yabe S."/>
            <person name="Wang C.M."/>
            <person name="Zheng Y."/>
            <person name="Sakai Y."/>
            <person name="Cavaletti L."/>
            <person name="Monciardini P."/>
            <person name="Donadio S."/>
        </authorList>
    </citation>
    <scope>NUCLEOTIDE SEQUENCE</scope>
    <source>
        <strain evidence="2">ID150040</strain>
    </source>
</reference>